<dbReference type="EMBL" id="WQMT02000005">
    <property type="protein sequence ID" value="KAG9222432.1"/>
    <property type="molecule type" value="Genomic_DNA"/>
</dbReference>
<reference evidence="1 2" key="1">
    <citation type="journal article" date="2021" name="Appl. Environ. Microbiol.">
        <title>Genetic linkage and physical mapping for an oyster mushroom Pleurotus cornucopiae and QTL analysis for the trait cap color.</title>
        <authorList>
            <person name="Zhang Y."/>
            <person name="Gao W."/>
            <person name="Sonnenberg A."/>
            <person name="Chen Q."/>
            <person name="Zhang J."/>
            <person name="Huang C."/>
        </authorList>
    </citation>
    <scope>NUCLEOTIDE SEQUENCE [LARGE SCALE GENOMIC DNA]</scope>
    <source>
        <strain evidence="1">CCMSSC00406</strain>
    </source>
</reference>
<evidence type="ECO:0000313" key="2">
    <source>
        <dbReference type="Proteomes" id="UP000824881"/>
    </source>
</evidence>
<organism evidence="1 2">
    <name type="scientific">Pleurotus cornucopiae</name>
    <name type="common">Cornucopia mushroom</name>
    <dbReference type="NCBI Taxonomy" id="5321"/>
    <lineage>
        <taxon>Eukaryota</taxon>
        <taxon>Fungi</taxon>
        <taxon>Dikarya</taxon>
        <taxon>Basidiomycota</taxon>
        <taxon>Agaricomycotina</taxon>
        <taxon>Agaricomycetes</taxon>
        <taxon>Agaricomycetidae</taxon>
        <taxon>Agaricales</taxon>
        <taxon>Pleurotineae</taxon>
        <taxon>Pleurotaceae</taxon>
        <taxon>Pleurotus</taxon>
    </lineage>
</organism>
<proteinExistence type="predicted"/>
<comment type="caution">
    <text evidence="1">The sequence shown here is derived from an EMBL/GenBank/DDBJ whole genome shotgun (WGS) entry which is preliminary data.</text>
</comment>
<dbReference type="Proteomes" id="UP000824881">
    <property type="component" value="Unassembled WGS sequence"/>
</dbReference>
<evidence type="ECO:0000313" key="1">
    <source>
        <dbReference type="EMBL" id="KAG9222432.1"/>
    </source>
</evidence>
<keyword evidence="2" id="KW-1185">Reference proteome</keyword>
<gene>
    <name evidence="1" type="ORF">CCMSSC00406_0002767</name>
</gene>
<sequence length="1290" mass="137312">MIAASSSSAATSTTITTTSRRLTKSPPPSPPSPPRTRKLSKKRRILEFTYLSDHDIQSARSSIARSRTLSSISGISDRLSFKRGTKKTNVKLSLDERRGGDEEYEFVQPERTENWLPPLKLGSPAFESSLSSQASPTLTKSANDMEWDPDLHLHNFALYAFGHHDGVGANGIANGNSNGLGSFEAEGPRISLSMNDIDPMAPGRPSTTSSRAKFIIGDGDGVDHDEDDGEHDAESPASRSDSAPLSLKCISSPSSPVLPVPPLLTHSLSQPPSLLPPLSPTQTRPSLTRRHAFDVNSHWTLRMALIDERLSDEVLVRVLERCVGAGGAKATEKDEYDYRSRPLPPIPTSEVVLPLTNPLQNLHLNPHLPSYLPSHNSHPHMHHMHHIHHPHPHPHPRLHSHNNAKTQINPQNPTFRHILLTVRELIRTEKNYLDSLKMLLVGYSGPQEYQSQPNQHLQVRTHATNASSAANSRHRYSSYTQPNSPTRPTSYARPMSTIAANPYGTNGDVISASPQSAEWTTEDVEVDDGSSTSHSHTHPPSHAHSYYSHPHYPHYPHPSFPSSNHYPHPHPSGHPPHPHRSSHLPPNSQSSSKQTPPPLMRAYISELVQVSEAFVMRMEKDLCVGGVARAFVGMCGGGNSVSGGISANGVPTEPNGFEDGDIREEDEEDMDGMEGSLERAYVAWCGVVGTWFVDSDERSESGHGRHSGKRESKRERERKVSHGRGRDEAGKDIEAGGMGMGNGEVKKKPSGRRKLSKARHSKAAGGIISLNTSSSSNYASDPSSSTSAYVSPLTSTPVSTVPSSNALTAMNTNSPPNSSPDEADEGRRITSKSRTTSTTSLKRKMSQWRKSLPSVPGYFGIGAGSSSGGSTPGGGRDLRGMRGGTVSMYGAAGSTVAPPLPLPLPPSVTRNGSATPRARQQTLPPGLTMTMTVPTTAVSTATASAMPSSVNEMTLIDGGERKAFDLGRNGISDDEEEKGAMVTPGAQTRDTLLAVGVPGGSQTRKKSTKSIKSIKSTKSTRSPTPPTAFSMRGMQDFGGGGDYVFGSGAQSASTVHGHGSGAVNGYGSDMAYLLAGHTSLNEHGNLSGASGAHEGTRRVQTRSKSAVSVGMGSMVGRSLSFVGIGSRKSKNSDGEDTHRRGESIDIATAGGGERRNGIDFGGGSGGWVIDDRGQNAVDGGNVHSAGAGGGAHAYAPASASELGGAHAGRGFGEYGGDGDKTPRKLPTVRDLAILPTQRVMRYVLLFRDLLAHIPATSPSRAMVQKAVDAAVRVAEKCDRAQGNAAFLRAG</sequence>
<name>A0ACB7IVZ9_PLECO</name>
<protein>
    <submittedName>
        <fullName evidence="1">Uncharacterized protein</fullName>
    </submittedName>
</protein>
<accession>A0ACB7IVZ9</accession>